<organism evidence="2 3">
    <name type="scientific">Heterorhabditis bacteriophora</name>
    <name type="common">Entomopathogenic nematode worm</name>
    <dbReference type="NCBI Taxonomy" id="37862"/>
    <lineage>
        <taxon>Eukaryota</taxon>
        <taxon>Metazoa</taxon>
        <taxon>Ecdysozoa</taxon>
        <taxon>Nematoda</taxon>
        <taxon>Chromadorea</taxon>
        <taxon>Rhabditida</taxon>
        <taxon>Rhabditina</taxon>
        <taxon>Rhabditomorpha</taxon>
        <taxon>Strongyloidea</taxon>
        <taxon>Heterorhabditidae</taxon>
        <taxon>Heterorhabditis</taxon>
    </lineage>
</organism>
<keyword evidence="2" id="KW-1185">Reference proteome</keyword>
<proteinExistence type="predicted"/>
<evidence type="ECO:0000313" key="2">
    <source>
        <dbReference type="Proteomes" id="UP000095283"/>
    </source>
</evidence>
<feature type="compositionally biased region" description="Low complexity" evidence="1">
    <location>
        <begin position="130"/>
        <end position="143"/>
    </location>
</feature>
<evidence type="ECO:0000256" key="1">
    <source>
        <dbReference type="SAM" id="MobiDB-lite"/>
    </source>
</evidence>
<protein>
    <submittedName>
        <fullName evidence="3">Transcription initiation factor TFIID subunit 6</fullName>
    </submittedName>
</protein>
<dbReference type="Proteomes" id="UP000095283">
    <property type="component" value="Unplaced"/>
</dbReference>
<evidence type="ECO:0000313" key="3">
    <source>
        <dbReference type="WBParaSite" id="Hba_20768"/>
    </source>
</evidence>
<sequence>MLIGGPRGRQDRQLTLAERRARNRSLSSILCTPPLYPGYSACIGSIAHIDSTGKSTFLPYGESLSPSEMKPARKLCGSLPPLFPQTVNMKTDIVLIKDPMRPTACISSTPPLCSPEDDSEFQSDGETPQKKPSQPSGSSGYGSATSESDQEGNEKIDKLRRRSVPASLRNAFSEDVIKILQKDGHVNYETDAVSIL</sequence>
<accession>A0A1I7XSQ3</accession>
<reference evidence="3" key="1">
    <citation type="submission" date="2016-11" db="UniProtKB">
        <authorList>
            <consortium name="WormBaseParasite"/>
        </authorList>
    </citation>
    <scope>IDENTIFICATION</scope>
</reference>
<feature type="region of interest" description="Disordered" evidence="1">
    <location>
        <begin position="106"/>
        <end position="167"/>
    </location>
</feature>
<name>A0A1I7XSQ3_HETBA</name>
<dbReference type="WBParaSite" id="Hba_20768">
    <property type="protein sequence ID" value="Hba_20768"/>
    <property type="gene ID" value="Hba_20768"/>
</dbReference>
<dbReference type="AlphaFoldDB" id="A0A1I7XSQ3"/>